<accession>A0A9X7BTE1</accession>
<dbReference type="GO" id="GO:0005829">
    <property type="term" value="C:cytosol"/>
    <property type="evidence" value="ECO:0007669"/>
    <property type="project" value="TreeGrafter"/>
</dbReference>
<evidence type="ECO:0000313" key="8">
    <source>
        <dbReference type="Proteomes" id="UP000223366"/>
    </source>
</evidence>
<feature type="domain" description="Guanylate kinase-like" evidence="6">
    <location>
        <begin position="14"/>
        <end position="193"/>
    </location>
</feature>
<keyword evidence="4" id="KW-0418">Kinase</keyword>
<organism evidence="7 8">
    <name type="scientific">Bacillus thuringiensis</name>
    <dbReference type="NCBI Taxonomy" id="1428"/>
    <lineage>
        <taxon>Bacteria</taxon>
        <taxon>Bacillati</taxon>
        <taxon>Bacillota</taxon>
        <taxon>Bacilli</taxon>
        <taxon>Bacillales</taxon>
        <taxon>Bacillaceae</taxon>
        <taxon>Bacillus</taxon>
        <taxon>Bacillus cereus group</taxon>
    </lineage>
</organism>
<dbReference type="InterPro" id="IPR027417">
    <property type="entry name" value="P-loop_NTPase"/>
</dbReference>
<comment type="catalytic activity">
    <reaction evidence="5">
        <text>GMP + ATP = GDP + ADP</text>
        <dbReference type="Rhea" id="RHEA:20780"/>
        <dbReference type="ChEBI" id="CHEBI:30616"/>
        <dbReference type="ChEBI" id="CHEBI:58115"/>
        <dbReference type="ChEBI" id="CHEBI:58189"/>
        <dbReference type="ChEBI" id="CHEBI:456216"/>
        <dbReference type="EC" id="2.7.4.8"/>
    </reaction>
</comment>
<dbReference type="RefSeq" id="WP_098685562.1">
    <property type="nucleotide sequence ID" value="NZ_NVDU01000003.1"/>
</dbReference>
<dbReference type="SMART" id="SM00072">
    <property type="entry name" value="GuKc"/>
    <property type="match status" value="1"/>
</dbReference>
<dbReference type="GO" id="GO:0004385">
    <property type="term" value="F:GMP kinase activity"/>
    <property type="evidence" value="ECO:0007669"/>
    <property type="project" value="UniProtKB-EC"/>
</dbReference>
<dbReference type="InterPro" id="IPR008145">
    <property type="entry name" value="GK/Ca_channel_bsu"/>
</dbReference>
<evidence type="ECO:0000256" key="3">
    <source>
        <dbReference type="ARBA" id="ARBA00022679"/>
    </source>
</evidence>
<evidence type="ECO:0000256" key="4">
    <source>
        <dbReference type="ARBA" id="ARBA00022777"/>
    </source>
</evidence>
<protein>
    <recommendedName>
        <fullName evidence="6">Guanylate kinase-like domain-containing protein</fullName>
    </recommendedName>
</protein>
<proteinExistence type="inferred from homology"/>
<evidence type="ECO:0000256" key="5">
    <source>
        <dbReference type="ARBA" id="ARBA00048594"/>
    </source>
</evidence>
<dbReference type="Pfam" id="PF00625">
    <property type="entry name" value="Guanylate_kin"/>
    <property type="match status" value="1"/>
</dbReference>
<evidence type="ECO:0000313" key="7">
    <source>
        <dbReference type="EMBL" id="PFV35695.1"/>
    </source>
</evidence>
<evidence type="ECO:0000256" key="1">
    <source>
        <dbReference type="ARBA" id="ARBA00003531"/>
    </source>
</evidence>
<gene>
    <name evidence="7" type="ORF">COK99_01350</name>
</gene>
<dbReference type="InterPro" id="IPR008144">
    <property type="entry name" value="Guanylate_kin-like_dom"/>
</dbReference>
<reference evidence="7 8" key="1">
    <citation type="submission" date="2017-09" db="EMBL/GenBank/DDBJ databases">
        <title>Large-scale bioinformatics analysis of Bacillus genomes uncovers conserved roles of natural products in bacterial physiology.</title>
        <authorList>
            <consortium name="Agbiome Team Llc"/>
            <person name="Bleich R.M."/>
            <person name="Grubbs K.J."/>
            <person name="Santa Maria K.C."/>
            <person name="Allen S.E."/>
            <person name="Farag S."/>
            <person name="Shank E.A."/>
            <person name="Bowers A."/>
        </authorList>
    </citation>
    <scope>NUCLEOTIDE SEQUENCE [LARGE SCALE GENOMIC DNA]</scope>
    <source>
        <strain evidence="7 8">AFS060060</strain>
    </source>
</reference>
<name>A0A9X7BTE1_BACTU</name>
<dbReference type="PANTHER" id="PTHR23117">
    <property type="entry name" value="GUANYLATE KINASE-RELATED"/>
    <property type="match status" value="1"/>
</dbReference>
<dbReference type="Proteomes" id="UP000223366">
    <property type="component" value="Unassembled WGS sequence"/>
</dbReference>
<dbReference type="EMBL" id="NVDU01000003">
    <property type="protein sequence ID" value="PFV35695.1"/>
    <property type="molecule type" value="Genomic_DNA"/>
</dbReference>
<comment type="caution">
    <text evidence="7">The sequence shown here is derived from an EMBL/GenBank/DDBJ whole genome shotgun (WGS) entry which is preliminary data.</text>
</comment>
<sequence length="201" mass="23164">MYSNKHSNLIARSNKIFCLIGPSGTGKTAIADSINLPKVISYRTRQPREGEVDGVDGHFINKDTFLKMNQENLWVAKTLYSGHYYGITQGELMPLEEKPMIYVIDWDGILKLRKSLDRIQGYDSSQIVTIFINTSRDDLEYRMIKQGRDKTEIKARLDRIDRDKNVSKNCDYIIQNHQGHLNATITEILKIIIEESFHATK</sequence>
<evidence type="ECO:0000256" key="2">
    <source>
        <dbReference type="ARBA" id="ARBA00005790"/>
    </source>
</evidence>
<dbReference type="PANTHER" id="PTHR23117:SF13">
    <property type="entry name" value="GUANYLATE KINASE"/>
    <property type="match status" value="1"/>
</dbReference>
<comment type="function">
    <text evidence="1">Essential for recycling GMP and indirectly, cGMP.</text>
</comment>
<dbReference type="Gene3D" id="3.40.50.300">
    <property type="entry name" value="P-loop containing nucleotide triphosphate hydrolases"/>
    <property type="match status" value="1"/>
</dbReference>
<comment type="similarity">
    <text evidence="2">Belongs to the guanylate kinase family.</text>
</comment>
<dbReference type="SUPFAM" id="SSF52540">
    <property type="entry name" value="P-loop containing nucleoside triphosphate hydrolases"/>
    <property type="match status" value="1"/>
</dbReference>
<keyword evidence="3" id="KW-0808">Transferase</keyword>
<evidence type="ECO:0000259" key="6">
    <source>
        <dbReference type="PROSITE" id="PS50052"/>
    </source>
</evidence>
<dbReference type="PROSITE" id="PS50052">
    <property type="entry name" value="GUANYLATE_KINASE_2"/>
    <property type="match status" value="1"/>
</dbReference>
<dbReference type="AlphaFoldDB" id="A0A9X7BTE1"/>